<evidence type="ECO:0000313" key="2">
    <source>
        <dbReference type="EMBL" id="KAL0576493.1"/>
    </source>
</evidence>
<reference evidence="2 3" key="1">
    <citation type="submission" date="2024-02" db="EMBL/GenBank/DDBJ databases">
        <title>A draft genome for the cacao thread blight pathogen Marasmius crinis-equi.</title>
        <authorList>
            <person name="Cohen S.P."/>
            <person name="Baruah I.K."/>
            <person name="Amoako-Attah I."/>
            <person name="Bukari Y."/>
            <person name="Meinhardt L.W."/>
            <person name="Bailey B.A."/>
        </authorList>
    </citation>
    <scope>NUCLEOTIDE SEQUENCE [LARGE SCALE GENOMIC DNA]</scope>
    <source>
        <strain evidence="2 3">GH-76</strain>
    </source>
</reference>
<comment type="caution">
    <text evidence="2">The sequence shown here is derived from an EMBL/GenBank/DDBJ whole genome shotgun (WGS) entry which is preliminary data.</text>
</comment>
<feature type="region of interest" description="Disordered" evidence="1">
    <location>
        <begin position="1"/>
        <end position="25"/>
    </location>
</feature>
<evidence type="ECO:0008006" key="4">
    <source>
        <dbReference type="Google" id="ProtNLM"/>
    </source>
</evidence>
<feature type="region of interest" description="Disordered" evidence="1">
    <location>
        <begin position="187"/>
        <end position="244"/>
    </location>
</feature>
<dbReference type="Gene3D" id="1.20.930.20">
    <property type="entry name" value="Adaptor protein Cbl, N-terminal domain"/>
    <property type="match status" value="1"/>
</dbReference>
<dbReference type="InterPro" id="IPR036537">
    <property type="entry name" value="Adaptor_Cbl_N_dom_sf"/>
</dbReference>
<evidence type="ECO:0000256" key="1">
    <source>
        <dbReference type="SAM" id="MobiDB-lite"/>
    </source>
</evidence>
<dbReference type="InterPro" id="IPR059179">
    <property type="entry name" value="MLKL-like_MCAfunc"/>
</dbReference>
<sequence length="345" mass="39017">MTLSASSTNSNPTPSRSRFREPESRWERATDTALDISQTAFATVKEIASLVPLPYLGEAAGLALGLVEIIDKMKDSKEGFEELTSHAFEVIYAVHCTLQRFGLDQPVESAFWMHENVEFLQDTVAAIKKYADSKVNESFSRRIFHLHRNHSELSKYEKRLDRALSLFNVVANIEILENTRRLRLSQHDIPPSEGLTRPRPDSTHFESIPESEPEETPRHSSSASHSPNFSPPSEHPRRPSLTPHQPAAAFSILDKTAGVNFGPGATISINHVNGNQHNDSSYSSVVTTNSNNTFHNNVVNSGNQAYYYWQQQQTQLPHYHWHWEQPSSAYYGHWQPQNIYCPPAL</sequence>
<accession>A0ABR3FMP1</accession>
<name>A0ABR3FMP1_9AGAR</name>
<dbReference type="Proteomes" id="UP001465976">
    <property type="component" value="Unassembled WGS sequence"/>
</dbReference>
<proteinExistence type="predicted"/>
<dbReference type="EMBL" id="JBAHYK010000219">
    <property type="protein sequence ID" value="KAL0576493.1"/>
    <property type="molecule type" value="Genomic_DNA"/>
</dbReference>
<dbReference type="CDD" id="cd21037">
    <property type="entry name" value="MLKL_NTD"/>
    <property type="match status" value="1"/>
</dbReference>
<evidence type="ECO:0000313" key="3">
    <source>
        <dbReference type="Proteomes" id="UP001465976"/>
    </source>
</evidence>
<gene>
    <name evidence="2" type="ORF">V5O48_005468</name>
</gene>
<protein>
    <recommendedName>
        <fullName evidence="4">Fungal N-terminal domain-containing protein</fullName>
    </recommendedName>
</protein>
<organism evidence="2 3">
    <name type="scientific">Marasmius crinis-equi</name>
    <dbReference type="NCBI Taxonomy" id="585013"/>
    <lineage>
        <taxon>Eukaryota</taxon>
        <taxon>Fungi</taxon>
        <taxon>Dikarya</taxon>
        <taxon>Basidiomycota</taxon>
        <taxon>Agaricomycotina</taxon>
        <taxon>Agaricomycetes</taxon>
        <taxon>Agaricomycetidae</taxon>
        <taxon>Agaricales</taxon>
        <taxon>Marasmiineae</taxon>
        <taxon>Marasmiaceae</taxon>
        <taxon>Marasmius</taxon>
    </lineage>
</organism>
<feature type="compositionally biased region" description="Low complexity" evidence="1">
    <location>
        <begin position="1"/>
        <end position="16"/>
    </location>
</feature>
<feature type="compositionally biased region" description="Low complexity" evidence="1">
    <location>
        <begin position="219"/>
        <end position="232"/>
    </location>
</feature>
<keyword evidence="3" id="KW-1185">Reference proteome</keyword>